<name>A0ABY1VM52_9ACTO</name>
<evidence type="ECO:0000256" key="2">
    <source>
        <dbReference type="ARBA" id="ARBA00023172"/>
    </source>
</evidence>
<dbReference type="PROSITE" id="PS51898">
    <property type="entry name" value="TYR_RECOMBINASE"/>
    <property type="match status" value="1"/>
</dbReference>
<evidence type="ECO:0000256" key="3">
    <source>
        <dbReference type="PROSITE-ProRule" id="PRU01248"/>
    </source>
</evidence>
<dbReference type="PANTHER" id="PTHR30349:SF91">
    <property type="entry name" value="INTA PROTEIN"/>
    <property type="match status" value="1"/>
</dbReference>
<evidence type="ECO:0000313" key="6">
    <source>
        <dbReference type="EMBL" id="SPT53090.1"/>
    </source>
</evidence>
<evidence type="ECO:0000259" key="4">
    <source>
        <dbReference type="PROSITE" id="PS51898"/>
    </source>
</evidence>
<dbReference type="Proteomes" id="UP000250006">
    <property type="component" value="Unassembled WGS sequence"/>
</dbReference>
<protein>
    <submittedName>
        <fullName evidence="6">Site-specific tyrosine recombinase XerC</fullName>
    </submittedName>
</protein>
<dbReference type="InterPro" id="IPR050090">
    <property type="entry name" value="Tyrosine_recombinase_XerCD"/>
</dbReference>
<feature type="domain" description="Tyr recombinase" evidence="4">
    <location>
        <begin position="173"/>
        <end position="401"/>
    </location>
</feature>
<dbReference type="Pfam" id="PF00589">
    <property type="entry name" value="Phage_integrase"/>
    <property type="match status" value="1"/>
</dbReference>
<dbReference type="SUPFAM" id="SSF56349">
    <property type="entry name" value="DNA breaking-rejoining enzymes"/>
    <property type="match status" value="1"/>
</dbReference>
<evidence type="ECO:0000313" key="8">
    <source>
        <dbReference type="Proteomes" id="UP000250006"/>
    </source>
</evidence>
<comment type="caution">
    <text evidence="6">The sequence shown here is derived from an EMBL/GenBank/DDBJ whole genome shotgun (WGS) entry which is preliminary data.</text>
</comment>
<dbReference type="InterPro" id="IPR053876">
    <property type="entry name" value="Phage_int_M"/>
</dbReference>
<evidence type="ECO:0000259" key="5">
    <source>
        <dbReference type="PROSITE" id="PS51900"/>
    </source>
</evidence>
<dbReference type="InterPro" id="IPR013762">
    <property type="entry name" value="Integrase-like_cat_sf"/>
</dbReference>
<keyword evidence="1 3" id="KW-0238">DNA-binding</keyword>
<accession>A0ABY1VM52</accession>
<sequence length="410" mass="45116">MARRGNGEGSIYKDSQGRWTAALTLPPDPTTGKTKRKYIRARTRADVIRKLRQAQASLATPGVHAASSLMMSQWARTWLERDVAPRRKPATTRDYEGSMRLYVIPTIGRRRLDQLDTTDVRQVHRAVAGAGRSAATVSRVHRALAACLAAAEREGLILRNPARFVSPPPLRQAPAPMLSAEQVHTYLRSRLDQPDYVRRLVAFTLGARQGEVLGITLDHLHLDAPTPSVELAWEVKRVTWAHGCGATDTGRQHACGRVRGADCPERHAPVPEHLEAERVHGGLWLLRPKTVGSWRHVALPATLADALRTHLAQTRPVRFVFEAAPGAPIDPRVDWGEWTAGLRAAGLPHVRLHSARASVATRLLEEGAPQRLIMEILGHTQAATTSHYQRPSLAFQERALTSVETALAGS</sequence>
<dbReference type="Pfam" id="PF22022">
    <property type="entry name" value="Phage_int_M"/>
    <property type="match status" value="1"/>
</dbReference>
<dbReference type="PANTHER" id="PTHR30349">
    <property type="entry name" value="PHAGE INTEGRASE-RELATED"/>
    <property type="match status" value="1"/>
</dbReference>
<feature type="domain" description="Core-binding (CB)" evidence="5">
    <location>
        <begin position="69"/>
        <end position="152"/>
    </location>
</feature>
<dbReference type="InterPro" id="IPR011010">
    <property type="entry name" value="DNA_brk_join_enz"/>
</dbReference>
<dbReference type="InterPro" id="IPR002104">
    <property type="entry name" value="Integrase_catalytic"/>
</dbReference>
<dbReference type="InterPro" id="IPR010998">
    <property type="entry name" value="Integrase_recombinase_N"/>
</dbReference>
<dbReference type="Gene3D" id="1.10.443.10">
    <property type="entry name" value="Intergrase catalytic core"/>
    <property type="match status" value="1"/>
</dbReference>
<dbReference type="RefSeq" id="WP_111836077.1">
    <property type="nucleotide sequence ID" value="NZ_UAPQ01000004.1"/>
</dbReference>
<dbReference type="EMBL" id="UAPQ01000008">
    <property type="protein sequence ID" value="SPT53766.1"/>
    <property type="molecule type" value="Genomic_DNA"/>
</dbReference>
<dbReference type="Gene3D" id="1.10.150.130">
    <property type="match status" value="1"/>
</dbReference>
<reference evidence="6 8" key="1">
    <citation type="submission" date="2018-06" db="EMBL/GenBank/DDBJ databases">
        <authorList>
            <consortium name="Pathogen Informatics"/>
            <person name="Doyle S."/>
        </authorList>
    </citation>
    <scope>NUCLEOTIDE SEQUENCE [LARGE SCALE GENOMIC DNA]</scope>
    <source>
        <strain evidence="6 8">NCTC11535</strain>
    </source>
</reference>
<keyword evidence="2" id="KW-0233">DNA recombination</keyword>
<dbReference type="EMBL" id="UAPQ01000004">
    <property type="protein sequence ID" value="SPT53090.1"/>
    <property type="molecule type" value="Genomic_DNA"/>
</dbReference>
<dbReference type="PROSITE" id="PS51900">
    <property type="entry name" value="CB"/>
    <property type="match status" value="1"/>
</dbReference>
<evidence type="ECO:0000313" key="7">
    <source>
        <dbReference type="EMBL" id="SPT53766.1"/>
    </source>
</evidence>
<dbReference type="InterPro" id="IPR044068">
    <property type="entry name" value="CB"/>
</dbReference>
<keyword evidence="8" id="KW-1185">Reference proteome</keyword>
<gene>
    <name evidence="6" type="ORF">NCTC11535_00748</name>
    <name evidence="7" type="ORF">NCTC11535_01449</name>
</gene>
<proteinExistence type="predicted"/>
<organism evidence="6 8">
    <name type="scientific">Actinomyces bovis</name>
    <dbReference type="NCBI Taxonomy" id="1658"/>
    <lineage>
        <taxon>Bacteria</taxon>
        <taxon>Bacillati</taxon>
        <taxon>Actinomycetota</taxon>
        <taxon>Actinomycetes</taxon>
        <taxon>Actinomycetales</taxon>
        <taxon>Actinomycetaceae</taxon>
        <taxon>Actinomyces</taxon>
    </lineage>
</organism>
<evidence type="ECO:0000256" key="1">
    <source>
        <dbReference type="ARBA" id="ARBA00023125"/>
    </source>
</evidence>